<evidence type="ECO:0000256" key="14">
    <source>
        <dbReference type="ARBA" id="ARBA00023288"/>
    </source>
</evidence>
<feature type="signal peptide" evidence="16">
    <location>
        <begin position="1"/>
        <end position="24"/>
    </location>
</feature>
<dbReference type="KEGG" id="pej:FYC62_11680"/>
<dbReference type="GO" id="GO:0006811">
    <property type="term" value="P:monoatomic ion transport"/>
    <property type="evidence" value="ECO:0007669"/>
    <property type="project" value="UniProtKB-KW"/>
</dbReference>
<dbReference type="Gene3D" id="3.30.1950.10">
    <property type="entry name" value="wza like domain"/>
    <property type="match status" value="1"/>
</dbReference>
<dbReference type="PANTHER" id="PTHR33619">
    <property type="entry name" value="POLYSACCHARIDE EXPORT PROTEIN GFCE-RELATED"/>
    <property type="match status" value="1"/>
</dbReference>
<evidence type="ECO:0000256" key="16">
    <source>
        <dbReference type="SAM" id="SignalP"/>
    </source>
</evidence>
<feature type="domain" description="Soluble ligand binding" evidence="18">
    <location>
        <begin position="727"/>
        <end position="768"/>
    </location>
</feature>
<evidence type="ECO:0000256" key="4">
    <source>
        <dbReference type="ARBA" id="ARBA00022452"/>
    </source>
</evidence>
<feature type="domain" description="Soluble ligand binding" evidence="18">
    <location>
        <begin position="504"/>
        <end position="552"/>
    </location>
</feature>
<keyword evidence="10" id="KW-0626">Porin</keyword>
<dbReference type="Pfam" id="PF02563">
    <property type="entry name" value="Poly_export"/>
    <property type="match status" value="1"/>
</dbReference>
<dbReference type="InterPro" id="IPR049712">
    <property type="entry name" value="Poly_export"/>
</dbReference>
<evidence type="ECO:0000259" key="19">
    <source>
        <dbReference type="Pfam" id="PF22461"/>
    </source>
</evidence>
<evidence type="ECO:0000259" key="18">
    <source>
        <dbReference type="Pfam" id="PF10531"/>
    </source>
</evidence>
<keyword evidence="3" id="KW-0813">Transport</keyword>
<dbReference type="InterPro" id="IPR054765">
    <property type="entry name" value="SLBB_dom"/>
</dbReference>
<accession>A0A5C0VKJ9</accession>
<keyword evidence="21" id="KW-1185">Reference proteome</keyword>
<dbReference type="RefSeq" id="WP_149075042.1">
    <property type="nucleotide sequence ID" value="NZ_CP043329.1"/>
</dbReference>
<sequence>MNIKKIYIYFIFLILSFNALPSLAQSITQQNFSNVRVDELTDEQIKQIIKQLESSGLSEAQLEQMAAARGMQPSEIQKLRARVNAVNSKSSATGTTDATVKGKDGSRSRSFEGEVEDISNSDDKKTETEADAALQALKSKIFGKELFSNAATTFEPNLRLATPLNYVIGTADQLLIDIYGYSEVSYQLTVSPEGTINIPYAGIVQVGGLTVEAATSRIRNKLSPIYSGLQTGNTKLSVAIGNIRSIKVILTGEVTKPGTYTLPSLATVFNALYSSGGPTDNGSFRNIEIIRNGKKVGTLDVYDFLLRGDLKNNIRLQDQDIIRVPTYQKRVEIVGEVKRPAIFEMKNGEDLKDLLNFAGGFTERAYQARIKVLKNTATERKIADIVADAFSAYQPESGDKYFVNEILDRFENRVSIVGAVFRPGEYELTSGLTLKQLVEKAEGLKEDAFMNRAYITRLLPNNQTQLLSFDLGKVMNGKAADITLKREDVINISSIFELREEYAVSIDGEIRRPGSFAYAENMSLEDLIIQAGGFKESASPQRIEISRRVVNSGEAAASASARTAEVFQVEVNKNLSLVAAKFILKPFDIITVRSLPGYEVQKQVRIEGEVLYPGIYSITRKDERISDLITRAGGLTELAYAEGASLKREGRMDTQLDKEKEDQKLLQFKKVQKEAKDSTAVEIENKVARNNFVGINLETILDKPGKRDDLFLEEGDIISIPKELQTVKVSGEVLSPNTVVYTKSRGFKQYVNNAGGFSQKALRKGSYIIYANGSVRSTKRFLLFNNYPLVKTGAEIFVPKAEEKRKLTPAETVGLISGLASFGAIMLGVMNLLK</sequence>
<evidence type="ECO:0000256" key="7">
    <source>
        <dbReference type="ARBA" id="ARBA00022729"/>
    </source>
</evidence>
<dbReference type="GO" id="GO:0015288">
    <property type="term" value="F:porin activity"/>
    <property type="evidence" value="ECO:0007669"/>
    <property type="project" value="UniProtKB-KW"/>
</dbReference>
<gene>
    <name evidence="20" type="ORF">FYC62_11680</name>
</gene>
<feature type="chain" id="PRO_5022964853" evidence="16">
    <location>
        <begin position="25"/>
        <end position="834"/>
    </location>
</feature>
<feature type="region of interest" description="Disordered" evidence="15">
    <location>
        <begin position="84"/>
        <end position="127"/>
    </location>
</feature>
<dbReference type="InterPro" id="IPR019554">
    <property type="entry name" value="Soluble_ligand-bd"/>
</dbReference>
<dbReference type="GO" id="GO:0009279">
    <property type="term" value="C:cell outer membrane"/>
    <property type="evidence" value="ECO:0007669"/>
    <property type="project" value="UniProtKB-SubCell"/>
</dbReference>
<name>A0A5C0VKJ9_9SPHI</name>
<keyword evidence="12" id="KW-0564">Palmitate</keyword>
<dbReference type="Pfam" id="PF22461">
    <property type="entry name" value="SLBB_2"/>
    <property type="match status" value="1"/>
</dbReference>
<organism evidence="20 21">
    <name type="scientific">Pedobacter aquae</name>
    <dbReference type="NCBI Taxonomy" id="2605747"/>
    <lineage>
        <taxon>Bacteria</taxon>
        <taxon>Pseudomonadati</taxon>
        <taxon>Bacteroidota</taxon>
        <taxon>Sphingobacteriia</taxon>
        <taxon>Sphingobacteriales</taxon>
        <taxon>Sphingobacteriaceae</taxon>
        <taxon>Pedobacter</taxon>
    </lineage>
</organism>
<keyword evidence="11" id="KW-0472">Membrane</keyword>
<evidence type="ECO:0000256" key="12">
    <source>
        <dbReference type="ARBA" id="ARBA00023139"/>
    </source>
</evidence>
<evidence type="ECO:0000313" key="20">
    <source>
        <dbReference type="EMBL" id="QEK52223.1"/>
    </source>
</evidence>
<evidence type="ECO:0000256" key="5">
    <source>
        <dbReference type="ARBA" id="ARBA00022597"/>
    </source>
</evidence>
<keyword evidence="7 16" id="KW-0732">Signal</keyword>
<keyword evidence="6" id="KW-0812">Transmembrane</keyword>
<dbReference type="GO" id="GO:0046930">
    <property type="term" value="C:pore complex"/>
    <property type="evidence" value="ECO:0007669"/>
    <property type="project" value="UniProtKB-KW"/>
</dbReference>
<evidence type="ECO:0000259" key="17">
    <source>
        <dbReference type="Pfam" id="PF02563"/>
    </source>
</evidence>
<dbReference type="Gene3D" id="3.10.560.10">
    <property type="entry name" value="Outer membrane lipoprotein wza domain like"/>
    <property type="match status" value="6"/>
</dbReference>
<feature type="domain" description="Soluble ligand binding" evidence="18">
    <location>
        <begin position="248"/>
        <end position="297"/>
    </location>
</feature>
<dbReference type="AlphaFoldDB" id="A0A5C0VKJ9"/>
<dbReference type="PANTHER" id="PTHR33619:SF3">
    <property type="entry name" value="POLYSACCHARIDE EXPORT PROTEIN GFCE-RELATED"/>
    <property type="match status" value="1"/>
</dbReference>
<evidence type="ECO:0000313" key="21">
    <source>
        <dbReference type="Proteomes" id="UP000323653"/>
    </source>
</evidence>
<keyword evidence="5" id="KW-0762">Sugar transport</keyword>
<dbReference type="GO" id="GO:0015159">
    <property type="term" value="F:polysaccharide transmembrane transporter activity"/>
    <property type="evidence" value="ECO:0007669"/>
    <property type="project" value="InterPro"/>
</dbReference>
<evidence type="ECO:0000256" key="2">
    <source>
        <dbReference type="ARBA" id="ARBA00009450"/>
    </source>
</evidence>
<keyword evidence="9" id="KW-0406">Ion transport</keyword>
<comment type="similarity">
    <text evidence="2">Belongs to the BexD/CtrA/VexA family.</text>
</comment>
<evidence type="ECO:0000256" key="6">
    <source>
        <dbReference type="ARBA" id="ARBA00022692"/>
    </source>
</evidence>
<evidence type="ECO:0000256" key="11">
    <source>
        <dbReference type="ARBA" id="ARBA00023136"/>
    </source>
</evidence>
<keyword evidence="13" id="KW-0998">Cell outer membrane</keyword>
<keyword evidence="4" id="KW-1134">Transmembrane beta strand</keyword>
<feature type="domain" description="Soluble ligand binding" evidence="18">
    <location>
        <begin position="604"/>
        <end position="651"/>
    </location>
</feature>
<evidence type="ECO:0000256" key="3">
    <source>
        <dbReference type="ARBA" id="ARBA00022448"/>
    </source>
</evidence>
<feature type="compositionally biased region" description="Polar residues" evidence="15">
    <location>
        <begin position="85"/>
        <end position="98"/>
    </location>
</feature>
<evidence type="ECO:0000256" key="1">
    <source>
        <dbReference type="ARBA" id="ARBA00004571"/>
    </source>
</evidence>
<dbReference type="SUPFAM" id="SSF142984">
    <property type="entry name" value="Nqo1 middle domain-like"/>
    <property type="match status" value="1"/>
</dbReference>
<protein>
    <submittedName>
        <fullName evidence="20">Capsule biosynthesis protein</fullName>
    </submittedName>
</protein>
<dbReference type="Pfam" id="PF10531">
    <property type="entry name" value="SLBB"/>
    <property type="match status" value="5"/>
</dbReference>
<reference evidence="20 21" key="1">
    <citation type="submission" date="2019-08" db="EMBL/GenBank/DDBJ databases">
        <title>Pedobacter sp. nov., isolated from Han river, South Korea.</title>
        <authorList>
            <person name="Lee D.-H."/>
            <person name="Kim Y.-S."/>
            <person name="Hwang E.-M."/>
            <person name="Le Tran T.C."/>
            <person name="Cha C.-J."/>
        </authorList>
    </citation>
    <scope>NUCLEOTIDE SEQUENCE [LARGE SCALE GENOMIC DNA]</scope>
    <source>
        <strain evidence="20 21">CJ43</strain>
    </source>
</reference>
<proteinExistence type="inferred from homology"/>
<feature type="domain" description="Polysaccharide export protein N-terminal" evidence="17">
    <location>
        <begin position="163"/>
        <end position="226"/>
    </location>
</feature>
<feature type="domain" description="SLBB" evidence="19">
    <location>
        <begin position="413"/>
        <end position="492"/>
    </location>
</feature>
<dbReference type="EMBL" id="CP043329">
    <property type="protein sequence ID" value="QEK52223.1"/>
    <property type="molecule type" value="Genomic_DNA"/>
</dbReference>
<evidence type="ECO:0000256" key="15">
    <source>
        <dbReference type="SAM" id="MobiDB-lite"/>
    </source>
</evidence>
<dbReference type="Proteomes" id="UP000323653">
    <property type="component" value="Chromosome"/>
</dbReference>
<comment type="subcellular location">
    <subcellularLocation>
        <location evidence="1">Cell outer membrane</location>
        <topology evidence="1">Multi-pass membrane protein</topology>
    </subcellularLocation>
</comment>
<keyword evidence="14" id="KW-0449">Lipoprotein</keyword>
<evidence type="ECO:0000256" key="10">
    <source>
        <dbReference type="ARBA" id="ARBA00023114"/>
    </source>
</evidence>
<evidence type="ECO:0000256" key="13">
    <source>
        <dbReference type="ARBA" id="ARBA00023237"/>
    </source>
</evidence>
<feature type="compositionally biased region" description="Basic and acidic residues" evidence="15">
    <location>
        <begin position="100"/>
        <end position="112"/>
    </location>
</feature>
<dbReference type="InterPro" id="IPR003715">
    <property type="entry name" value="Poly_export_N"/>
</dbReference>
<evidence type="ECO:0000256" key="8">
    <source>
        <dbReference type="ARBA" id="ARBA00023047"/>
    </source>
</evidence>
<keyword evidence="8" id="KW-0625">Polysaccharide transport</keyword>
<evidence type="ECO:0000256" key="9">
    <source>
        <dbReference type="ARBA" id="ARBA00023065"/>
    </source>
</evidence>
<feature type="domain" description="Soluble ligand binding" evidence="18">
    <location>
        <begin position="331"/>
        <end position="374"/>
    </location>
</feature>